<evidence type="ECO:0000313" key="8">
    <source>
        <dbReference type="Proteomes" id="UP000294980"/>
    </source>
</evidence>
<comment type="caution">
    <text evidence="7">The sequence shown here is derived from an EMBL/GenBank/DDBJ whole genome shotgun (WGS) entry which is preliminary data.</text>
</comment>
<dbReference type="GO" id="GO:0005886">
    <property type="term" value="C:plasma membrane"/>
    <property type="evidence" value="ECO:0007669"/>
    <property type="project" value="UniProtKB-SubCell"/>
</dbReference>
<evidence type="ECO:0000256" key="1">
    <source>
        <dbReference type="ARBA" id="ARBA00004651"/>
    </source>
</evidence>
<evidence type="ECO:0000256" key="2">
    <source>
        <dbReference type="ARBA" id="ARBA00022475"/>
    </source>
</evidence>
<evidence type="ECO:0000256" key="4">
    <source>
        <dbReference type="ARBA" id="ARBA00022989"/>
    </source>
</evidence>
<evidence type="ECO:0000256" key="6">
    <source>
        <dbReference type="SAM" id="Phobius"/>
    </source>
</evidence>
<keyword evidence="2" id="KW-1003">Cell membrane</keyword>
<dbReference type="AlphaFoldDB" id="A0A4R2KZG5"/>
<dbReference type="RefSeq" id="WP_117316356.1">
    <property type="nucleotide sequence ID" value="NZ_QQSW01000006.1"/>
</dbReference>
<dbReference type="Proteomes" id="UP000294980">
    <property type="component" value="Unassembled WGS sequence"/>
</dbReference>
<keyword evidence="5 6" id="KW-0472">Membrane</keyword>
<name>A0A4R2KZG5_9GAMM</name>
<dbReference type="InterPro" id="IPR001123">
    <property type="entry name" value="LeuE-type"/>
</dbReference>
<keyword evidence="3 6" id="KW-0812">Transmembrane</keyword>
<dbReference type="OrthoDB" id="581870at2"/>
<protein>
    <submittedName>
        <fullName evidence="7">Threonine/homoserine/homoserine lactone efflux protein</fullName>
    </submittedName>
</protein>
<keyword evidence="4 6" id="KW-1133">Transmembrane helix</keyword>
<evidence type="ECO:0000313" key="7">
    <source>
        <dbReference type="EMBL" id="TCO78317.1"/>
    </source>
</evidence>
<proteinExistence type="predicted"/>
<feature type="transmembrane region" description="Helical" evidence="6">
    <location>
        <begin position="6"/>
        <end position="28"/>
    </location>
</feature>
<evidence type="ECO:0000256" key="5">
    <source>
        <dbReference type="ARBA" id="ARBA00023136"/>
    </source>
</evidence>
<dbReference type="PANTHER" id="PTHR30086:SF16">
    <property type="entry name" value="AMINO ACID EFFLUX PERMEASE RHTB FAMILY"/>
    <property type="match status" value="1"/>
</dbReference>
<dbReference type="PANTHER" id="PTHR30086">
    <property type="entry name" value="ARGININE EXPORTER PROTEIN ARGO"/>
    <property type="match status" value="1"/>
</dbReference>
<accession>A0A4R2KZG5</accession>
<gene>
    <name evidence="7" type="ORF">EV688_101132</name>
</gene>
<dbReference type="Pfam" id="PF01810">
    <property type="entry name" value="LysE"/>
    <property type="match status" value="1"/>
</dbReference>
<feature type="transmembrane region" description="Helical" evidence="6">
    <location>
        <begin position="109"/>
        <end position="132"/>
    </location>
</feature>
<reference evidence="7 8" key="1">
    <citation type="submission" date="2019-03" db="EMBL/GenBank/DDBJ databases">
        <title>Genomic Encyclopedia of Type Strains, Phase IV (KMG-IV): sequencing the most valuable type-strain genomes for metagenomic binning, comparative biology and taxonomic classification.</title>
        <authorList>
            <person name="Goeker M."/>
        </authorList>
    </citation>
    <scope>NUCLEOTIDE SEQUENCE [LARGE SCALE GENOMIC DNA]</scope>
    <source>
        <strain evidence="7 8">DSM 23344</strain>
    </source>
</reference>
<feature type="transmembrane region" description="Helical" evidence="6">
    <location>
        <begin position="144"/>
        <end position="169"/>
    </location>
</feature>
<feature type="transmembrane region" description="Helical" evidence="6">
    <location>
        <begin position="70"/>
        <end position="88"/>
    </location>
</feature>
<comment type="subcellular location">
    <subcellularLocation>
        <location evidence="1">Cell membrane</location>
        <topology evidence="1">Multi-pass membrane protein</topology>
    </subcellularLocation>
</comment>
<feature type="transmembrane region" description="Helical" evidence="6">
    <location>
        <begin position="181"/>
        <end position="199"/>
    </location>
</feature>
<evidence type="ECO:0000256" key="3">
    <source>
        <dbReference type="ARBA" id="ARBA00022692"/>
    </source>
</evidence>
<dbReference type="EMBL" id="SLWX01000001">
    <property type="protein sequence ID" value="TCO78317.1"/>
    <property type="molecule type" value="Genomic_DNA"/>
</dbReference>
<organism evidence="7 8">
    <name type="scientific">Chromatocurvus halotolerans</name>
    <dbReference type="NCBI Taxonomy" id="1132028"/>
    <lineage>
        <taxon>Bacteria</taxon>
        <taxon>Pseudomonadati</taxon>
        <taxon>Pseudomonadota</taxon>
        <taxon>Gammaproteobacteria</taxon>
        <taxon>Cellvibrionales</taxon>
        <taxon>Halieaceae</taxon>
        <taxon>Chromatocurvus</taxon>
    </lineage>
</organism>
<sequence length="203" mass="21098">MSPDQWFALALICLLGAASPGPSLVVVLQSTLLGSRRAGLATALGHGLGVMLYALITVCGLGLVITSMPALYTGIRLAGAIYLLWLSFNAWNAGRPDVEQPHAPSGRSGFVRGATVALLNPKLAIFMLALFSQFLDPGAGMLRGIIMILTGGVIDALWYAGVALAAGALAIQRNLSIHSLALNRSLAVLLAALAVWVIATTLR</sequence>
<keyword evidence="8" id="KW-1185">Reference proteome</keyword>
<feature type="transmembrane region" description="Helical" evidence="6">
    <location>
        <begin position="40"/>
        <end position="64"/>
    </location>
</feature>
<dbReference type="GO" id="GO:0015171">
    <property type="term" value="F:amino acid transmembrane transporter activity"/>
    <property type="evidence" value="ECO:0007669"/>
    <property type="project" value="TreeGrafter"/>
</dbReference>